<evidence type="ECO:0008006" key="3">
    <source>
        <dbReference type="Google" id="ProtNLM"/>
    </source>
</evidence>
<dbReference type="SUPFAM" id="SSF69065">
    <property type="entry name" value="RNase III domain-like"/>
    <property type="match status" value="1"/>
</dbReference>
<dbReference type="RefSeq" id="XP_070880906.1">
    <property type="nucleotide sequence ID" value="XM_071027255.1"/>
</dbReference>
<accession>A0ABR4LC93</accession>
<proteinExistence type="predicted"/>
<evidence type="ECO:0000313" key="1">
    <source>
        <dbReference type="EMBL" id="KAL2861012.1"/>
    </source>
</evidence>
<name>A0ABR4LC93_9EURO</name>
<reference evidence="1 2" key="1">
    <citation type="submission" date="2024-07" db="EMBL/GenBank/DDBJ databases">
        <title>Section-level genome sequencing and comparative genomics of Aspergillus sections Usti and Cavernicolus.</title>
        <authorList>
            <consortium name="Lawrence Berkeley National Laboratory"/>
            <person name="Nybo J.L."/>
            <person name="Vesth T.C."/>
            <person name="Theobald S."/>
            <person name="Frisvad J.C."/>
            <person name="Larsen T.O."/>
            <person name="Kjaerboelling I."/>
            <person name="Rothschild-Mancinelli K."/>
            <person name="Lyhne E.K."/>
            <person name="Kogle M.E."/>
            <person name="Barry K."/>
            <person name="Clum A."/>
            <person name="Na H."/>
            <person name="Ledsgaard L."/>
            <person name="Lin J."/>
            <person name="Lipzen A."/>
            <person name="Kuo A."/>
            <person name="Riley R."/>
            <person name="Mondo S."/>
            <person name="Labutti K."/>
            <person name="Haridas S."/>
            <person name="Pangalinan J."/>
            <person name="Salamov A.A."/>
            <person name="Simmons B.A."/>
            <person name="Magnuson J.K."/>
            <person name="Chen J."/>
            <person name="Drula E."/>
            <person name="Henrissat B."/>
            <person name="Wiebenga A."/>
            <person name="Lubbers R.J."/>
            <person name="Gomes A.C."/>
            <person name="Macurrencykelacurrency M.R."/>
            <person name="Stajich J."/>
            <person name="Grigoriev I.V."/>
            <person name="Mortensen U.H."/>
            <person name="De Vries R.P."/>
            <person name="Baker S.E."/>
            <person name="Andersen M.R."/>
        </authorList>
    </citation>
    <scope>NUCLEOTIDE SEQUENCE [LARGE SCALE GENOMIC DNA]</scope>
    <source>
        <strain evidence="1 2">CBS 449.75</strain>
    </source>
</reference>
<dbReference type="InterPro" id="IPR036389">
    <property type="entry name" value="RNase_III_sf"/>
</dbReference>
<organism evidence="1 2">
    <name type="scientific">Aspergillus lucknowensis</name>
    <dbReference type="NCBI Taxonomy" id="176173"/>
    <lineage>
        <taxon>Eukaryota</taxon>
        <taxon>Fungi</taxon>
        <taxon>Dikarya</taxon>
        <taxon>Ascomycota</taxon>
        <taxon>Pezizomycotina</taxon>
        <taxon>Eurotiomycetes</taxon>
        <taxon>Eurotiomycetidae</taxon>
        <taxon>Eurotiales</taxon>
        <taxon>Aspergillaceae</taxon>
        <taxon>Aspergillus</taxon>
        <taxon>Aspergillus subgen. Nidulantes</taxon>
    </lineage>
</organism>
<comment type="caution">
    <text evidence="1">The sequence shown here is derived from an EMBL/GenBank/DDBJ whole genome shotgun (WGS) entry which is preliminary data.</text>
</comment>
<dbReference type="Proteomes" id="UP001610432">
    <property type="component" value="Unassembled WGS sequence"/>
</dbReference>
<evidence type="ECO:0000313" key="2">
    <source>
        <dbReference type="Proteomes" id="UP001610432"/>
    </source>
</evidence>
<dbReference type="Gene3D" id="1.10.1520.10">
    <property type="entry name" value="Ribonuclease III domain"/>
    <property type="match status" value="1"/>
</dbReference>
<gene>
    <name evidence="1" type="ORF">BJX67DRAFT_317514</name>
</gene>
<dbReference type="EMBL" id="JBFXLQ010000077">
    <property type="protein sequence ID" value="KAL2861012.1"/>
    <property type="molecule type" value="Genomic_DNA"/>
</dbReference>
<keyword evidence="2" id="KW-1185">Reference proteome</keyword>
<protein>
    <recommendedName>
        <fullName evidence="3">RNase III domain-containing protein</fullName>
    </recommendedName>
</protein>
<sequence>MVTHEHIRTVETVIGYIFTQRWLIRQALTAAGAEEHNYDGNRQLSQLGASLMDTILAILVYNTGVNRAQTNFFEQRALFYHCQTDWHRSMHQKEREDCTKFPRSPS</sequence>
<dbReference type="GeneID" id="98142327"/>